<dbReference type="Pfam" id="PF00583">
    <property type="entry name" value="Acetyltransf_1"/>
    <property type="match status" value="1"/>
</dbReference>
<dbReference type="Gene3D" id="3.40.630.30">
    <property type="match status" value="1"/>
</dbReference>
<comment type="caution">
    <text evidence="2">The sequence shown here is derived from an EMBL/GenBank/DDBJ whole genome shotgun (WGS) entry which is preliminary data.</text>
</comment>
<name>A0A3A9KPJ0_9BACI</name>
<protein>
    <recommendedName>
        <fullName evidence="1">N-acetyltransferase domain-containing protein</fullName>
    </recommendedName>
</protein>
<gene>
    <name evidence="2" type="ORF">CR203_15135</name>
</gene>
<evidence type="ECO:0000313" key="2">
    <source>
        <dbReference type="EMBL" id="RKL66616.1"/>
    </source>
</evidence>
<dbReference type="PROSITE" id="PS51186">
    <property type="entry name" value="GNAT"/>
    <property type="match status" value="1"/>
</dbReference>
<dbReference type="SUPFAM" id="SSF55729">
    <property type="entry name" value="Acyl-CoA N-acyltransferases (Nat)"/>
    <property type="match status" value="1"/>
</dbReference>
<dbReference type="InterPro" id="IPR016181">
    <property type="entry name" value="Acyl_CoA_acyltransferase"/>
</dbReference>
<dbReference type="GO" id="GO:0016747">
    <property type="term" value="F:acyltransferase activity, transferring groups other than amino-acyl groups"/>
    <property type="evidence" value="ECO:0007669"/>
    <property type="project" value="InterPro"/>
</dbReference>
<dbReference type="OrthoDB" id="5292888at2"/>
<evidence type="ECO:0000313" key="3">
    <source>
        <dbReference type="Proteomes" id="UP000281498"/>
    </source>
</evidence>
<evidence type="ECO:0000259" key="1">
    <source>
        <dbReference type="PROSITE" id="PS51186"/>
    </source>
</evidence>
<dbReference type="EMBL" id="PDOE01000006">
    <property type="protein sequence ID" value="RKL66616.1"/>
    <property type="molecule type" value="Genomic_DNA"/>
</dbReference>
<keyword evidence="3" id="KW-1185">Reference proteome</keyword>
<organism evidence="2 3">
    <name type="scientific">Salipaludibacillus neizhouensis</name>
    <dbReference type="NCBI Taxonomy" id="885475"/>
    <lineage>
        <taxon>Bacteria</taxon>
        <taxon>Bacillati</taxon>
        <taxon>Bacillota</taxon>
        <taxon>Bacilli</taxon>
        <taxon>Bacillales</taxon>
        <taxon>Bacillaceae</taxon>
    </lineage>
</organism>
<dbReference type="InterPro" id="IPR000182">
    <property type="entry name" value="GNAT_dom"/>
</dbReference>
<dbReference type="AlphaFoldDB" id="A0A3A9KPJ0"/>
<dbReference type="Proteomes" id="UP000281498">
    <property type="component" value="Unassembled WGS sequence"/>
</dbReference>
<accession>A0A3A9KPJ0</accession>
<feature type="domain" description="N-acetyltransferase" evidence="1">
    <location>
        <begin position="11"/>
        <end position="192"/>
    </location>
</feature>
<sequence length="192" mass="21939">MFQGRRERNLMIIRQAKVNDWKGIARVHVDCVRSSYKNILPPDTLDKFTYNTREQRWKKDLPSSTTGGTMTYVVEDGNGTIVGFSLAGTMRDARLRIKYTGEIYGVYVHPDVQGKGYGRKLFECAIQHLTSVHFSTIALWTFKDLQSGAFFKHLDGEQVYEKSTTIGGEKLEEIAYGWDNLKPFSVLTEDLN</sequence>
<proteinExistence type="predicted"/>
<dbReference type="CDD" id="cd04301">
    <property type="entry name" value="NAT_SF"/>
    <property type="match status" value="1"/>
</dbReference>
<reference evidence="2 3" key="1">
    <citation type="submission" date="2017-10" db="EMBL/GenBank/DDBJ databases">
        <title>Bacillus sp. nov., a halophilic bacterium isolated from a Keqin Lake.</title>
        <authorList>
            <person name="Wang H."/>
        </authorList>
    </citation>
    <scope>NUCLEOTIDE SEQUENCE [LARGE SCALE GENOMIC DNA]</scope>
    <source>
        <strain evidence="2 3">KCTC 13187</strain>
    </source>
</reference>